<accession>A0ABY5VBE5</accession>
<protein>
    <submittedName>
        <fullName evidence="1">Uncharacterized protein</fullName>
    </submittedName>
</protein>
<evidence type="ECO:0000313" key="2">
    <source>
        <dbReference type="Proteomes" id="UP001058267"/>
    </source>
</evidence>
<keyword evidence="2" id="KW-1185">Reference proteome</keyword>
<dbReference type="EMBL" id="CP102252">
    <property type="protein sequence ID" value="UWN66172.1"/>
    <property type="molecule type" value="Genomic_DNA"/>
</dbReference>
<organism evidence="1 2">
    <name type="scientific">Alistipes senegalensis JC50</name>
    <dbReference type="NCBI Taxonomy" id="1033732"/>
    <lineage>
        <taxon>Bacteria</taxon>
        <taxon>Pseudomonadati</taxon>
        <taxon>Bacteroidota</taxon>
        <taxon>Bacteroidia</taxon>
        <taxon>Bacteroidales</taxon>
        <taxon>Rikenellaceae</taxon>
        <taxon>Alistipes</taxon>
    </lineage>
</organism>
<dbReference type="RefSeq" id="WP_147513248.1">
    <property type="nucleotide sequence ID" value="NZ_CP102252.1"/>
</dbReference>
<proteinExistence type="predicted"/>
<gene>
    <name evidence="1" type="ORF">NQ519_04875</name>
</gene>
<name>A0ABY5VBE5_9BACT</name>
<evidence type="ECO:0000313" key="1">
    <source>
        <dbReference type="EMBL" id="UWN66172.1"/>
    </source>
</evidence>
<dbReference type="Proteomes" id="UP001058267">
    <property type="component" value="Chromosome"/>
</dbReference>
<sequence length="233" mass="27354">MPNGRIAEDVRKWLRAGAGINAGLRLFSSISANRHFARMVADNPSKYRPMLIAKLCTLTGIDPGIANEERQVPPRPKFREQYPFLRETGCPPELKILAADKLTAWENYTRAHAALFDCTSPEECYTTARKILDNYLENRQIFEELDHYLRHRTPLGVHPIFERLRKIRAFRKLSVPELFKAQKRLQYRVWWLRKAIEKNDKPHLRENREELLAEYEAQLLEVDKIIAAYARKK</sequence>
<reference evidence="1" key="1">
    <citation type="journal article" date="2022" name="Cell">
        <title>Design, construction, and in vivo augmentation of a complex gut microbiome.</title>
        <authorList>
            <person name="Cheng A.G."/>
            <person name="Ho P.Y."/>
            <person name="Aranda-Diaz A."/>
            <person name="Jain S."/>
            <person name="Yu F.B."/>
            <person name="Meng X."/>
            <person name="Wang M."/>
            <person name="Iakiviak M."/>
            <person name="Nagashima K."/>
            <person name="Zhao A."/>
            <person name="Murugkar P."/>
            <person name="Patil A."/>
            <person name="Atabakhsh K."/>
            <person name="Weakley A."/>
            <person name="Yan J."/>
            <person name="Brumbaugh A.R."/>
            <person name="Higginbottom S."/>
            <person name="Dimas A."/>
            <person name="Shiver A.L."/>
            <person name="Deutschbauer A."/>
            <person name="Neff N."/>
            <person name="Sonnenburg J.L."/>
            <person name="Huang K.C."/>
            <person name="Fischbach M.A."/>
        </authorList>
    </citation>
    <scope>NUCLEOTIDE SEQUENCE</scope>
    <source>
        <strain evidence="1">JC50</strain>
    </source>
</reference>